<keyword evidence="4" id="KW-0233">DNA recombination</keyword>
<dbReference type="Pfam" id="PF22022">
    <property type="entry name" value="Phage_int_M"/>
    <property type="match status" value="1"/>
</dbReference>
<dbReference type="CDD" id="cd01189">
    <property type="entry name" value="INT_ICEBs1_C_like"/>
    <property type="match status" value="1"/>
</dbReference>
<dbReference type="GO" id="GO:0006310">
    <property type="term" value="P:DNA recombination"/>
    <property type="evidence" value="ECO:0007669"/>
    <property type="project" value="UniProtKB-KW"/>
</dbReference>
<dbReference type="InterPro" id="IPR002104">
    <property type="entry name" value="Integrase_catalytic"/>
</dbReference>
<dbReference type="Proteomes" id="UP000021108">
    <property type="component" value="Unassembled WGS sequence"/>
</dbReference>
<reference evidence="8 9" key="1">
    <citation type="submission" date="2014-02" db="EMBL/GenBank/DDBJ databases">
        <title>Comparative genomics and transcriptomics to identify genetic mechanisms underlying the emergence of carbapenem resistant Acinetobacter baumannii (CRAb).</title>
        <authorList>
            <person name="Harris A.D."/>
            <person name="Johnson K.J."/>
            <person name="George J."/>
            <person name="Shefchek K."/>
            <person name="Daugherty S.C."/>
            <person name="Parankush S."/>
            <person name="Sadzewicz L."/>
            <person name="Tallon L."/>
            <person name="Sengamalay N."/>
            <person name="Hazen T.H."/>
            <person name="Rasko D.A."/>
        </authorList>
    </citation>
    <scope>NUCLEOTIDE SEQUENCE [LARGE SCALE GENOMIC DNA]</scope>
    <source>
        <strain evidence="8 9">625974</strain>
    </source>
</reference>
<keyword evidence="3 5" id="KW-0238">DNA-binding</keyword>
<comment type="caution">
    <text evidence="8">The sequence shown here is derived from an EMBL/GenBank/DDBJ whole genome shotgun (WGS) entry which is preliminary data.</text>
</comment>
<name>A0A009PDY5_ACIBA</name>
<dbReference type="PROSITE" id="PS51900">
    <property type="entry name" value="CB"/>
    <property type="match status" value="1"/>
</dbReference>
<feature type="domain" description="Core-binding (CB)" evidence="7">
    <location>
        <begin position="92"/>
        <end position="171"/>
    </location>
</feature>
<evidence type="ECO:0000313" key="9">
    <source>
        <dbReference type="Proteomes" id="UP000021108"/>
    </source>
</evidence>
<evidence type="ECO:0000256" key="2">
    <source>
        <dbReference type="ARBA" id="ARBA00022908"/>
    </source>
</evidence>
<gene>
    <name evidence="8" type="ORF">J506_2158</name>
</gene>
<dbReference type="EMBL" id="JEXD01000016">
    <property type="protein sequence ID" value="EXC07143.1"/>
    <property type="molecule type" value="Genomic_DNA"/>
</dbReference>
<organism evidence="8 9">
    <name type="scientific">Acinetobacter baumannii 625974</name>
    <dbReference type="NCBI Taxonomy" id="1310607"/>
    <lineage>
        <taxon>Bacteria</taxon>
        <taxon>Pseudomonadati</taxon>
        <taxon>Pseudomonadota</taxon>
        <taxon>Gammaproteobacteria</taxon>
        <taxon>Moraxellales</taxon>
        <taxon>Moraxellaceae</taxon>
        <taxon>Acinetobacter</taxon>
        <taxon>Acinetobacter calcoaceticus/baumannii complex</taxon>
    </lineage>
</organism>
<dbReference type="GO" id="GO:0015074">
    <property type="term" value="P:DNA integration"/>
    <property type="evidence" value="ECO:0007669"/>
    <property type="project" value="UniProtKB-KW"/>
</dbReference>
<dbReference type="SUPFAM" id="SSF56349">
    <property type="entry name" value="DNA breaking-rejoining enzymes"/>
    <property type="match status" value="1"/>
</dbReference>
<dbReference type="InterPro" id="IPR013762">
    <property type="entry name" value="Integrase-like_cat_sf"/>
</dbReference>
<sequence>MGRTSSSGLPKGTRARSGKIQINFKWNDKREWFTLDLTDTPANFSKAAKIREDFVTKAKYGILKIEDIEAVTVKPIKKADAVQETLPASRGPTFAHYAQEYLYNLADHKQGTKKKYLSILERLWMPLFADMPINSITSQMLRSAVNGREWSSAKTRNDALIPLRGVFELACDDEVIDKNPCDRLKNQKTQEDEPDPFNEMEKEIILNWLKEKYLADYPTVYWYFVVAFWTGCRPSEIIALTWQDVDFLNKQIHINKGRVNGVQQETTKTNKARFVDLNDFAFEAFQQLRLLTYFKYEHVFICDETGEEFTTQKSLSEKFVAALKANGIRYRPAYNTRHTYATVCLMNGLNPVYVASQLGHSLVMLMKRYAKWINSDKNKEEIAKISNSAKIVPKKKGIKLCI</sequence>
<dbReference type="InterPro" id="IPR044068">
    <property type="entry name" value="CB"/>
</dbReference>
<evidence type="ECO:0000256" key="5">
    <source>
        <dbReference type="PROSITE-ProRule" id="PRU01248"/>
    </source>
</evidence>
<accession>A0A009PDY5</accession>
<dbReference type="AlphaFoldDB" id="A0A009PDY5"/>
<dbReference type="PROSITE" id="PS51898">
    <property type="entry name" value="TYR_RECOMBINASE"/>
    <property type="match status" value="1"/>
</dbReference>
<evidence type="ECO:0000256" key="1">
    <source>
        <dbReference type="ARBA" id="ARBA00008857"/>
    </source>
</evidence>
<evidence type="ECO:0000259" key="6">
    <source>
        <dbReference type="PROSITE" id="PS51898"/>
    </source>
</evidence>
<dbReference type="PANTHER" id="PTHR30629:SF2">
    <property type="entry name" value="PROPHAGE INTEGRASE INTS-RELATED"/>
    <property type="match status" value="1"/>
</dbReference>
<evidence type="ECO:0000259" key="7">
    <source>
        <dbReference type="PROSITE" id="PS51900"/>
    </source>
</evidence>
<keyword evidence="2" id="KW-0229">DNA integration</keyword>
<dbReference type="InterPro" id="IPR011010">
    <property type="entry name" value="DNA_brk_join_enz"/>
</dbReference>
<dbReference type="InterPro" id="IPR010998">
    <property type="entry name" value="Integrase_recombinase_N"/>
</dbReference>
<evidence type="ECO:0000313" key="8">
    <source>
        <dbReference type="EMBL" id="EXC07143.1"/>
    </source>
</evidence>
<dbReference type="PANTHER" id="PTHR30629">
    <property type="entry name" value="PROPHAGE INTEGRASE"/>
    <property type="match status" value="1"/>
</dbReference>
<dbReference type="PATRIC" id="fig|1310607.3.peg.2094"/>
<dbReference type="InterPro" id="IPR050808">
    <property type="entry name" value="Phage_Integrase"/>
</dbReference>
<dbReference type="Gene3D" id="1.10.443.10">
    <property type="entry name" value="Intergrase catalytic core"/>
    <property type="match status" value="1"/>
</dbReference>
<dbReference type="RefSeq" id="WP_002058528.1">
    <property type="nucleotide sequence ID" value="NZ_JEXD01000016.1"/>
</dbReference>
<dbReference type="Pfam" id="PF00589">
    <property type="entry name" value="Phage_integrase"/>
    <property type="match status" value="1"/>
</dbReference>
<proteinExistence type="inferred from homology"/>
<protein>
    <submittedName>
        <fullName evidence="8">Phage integrase family protein</fullName>
    </submittedName>
</protein>
<comment type="similarity">
    <text evidence="1">Belongs to the 'phage' integrase family.</text>
</comment>
<evidence type="ECO:0000256" key="3">
    <source>
        <dbReference type="ARBA" id="ARBA00023125"/>
    </source>
</evidence>
<dbReference type="InterPro" id="IPR053876">
    <property type="entry name" value="Phage_int_M"/>
</dbReference>
<feature type="domain" description="Tyr recombinase" evidence="6">
    <location>
        <begin position="192"/>
        <end position="384"/>
    </location>
</feature>
<evidence type="ECO:0000256" key="4">
    <source>
        <dbReference type="ARBA" id="ARBA00023172"/>
    </source>
</evidence>
<dbReference type="GO" id="GO:0003677">
    <property type="term" value="F:DNA binding"/>
    <property type="evidence" value="ECO:0007669"/>
    <property type="project" value="UniProtKB-UniRule"/>
</dbReference>
<dbReference type="Gene3D" id="1.10.150.130">
    <property type="match status" value="1"/>
</dbReference>